<sequence>MSICKLGPMTSFLNAAANEIEVSKNFNNHHWICKGKRSLAIAVTLLQQNEIIAIPTDTIYGLAGIVSSTSSIEKLYEIKNRDKDKPLSISISNVNDIKKWGVVDHLPQDLLPLILPGPITIILKRTPALNPALNPNHDTVGIRIPYFKFINCISAIVGPLALTSANLSNEASCLYASEFENLWPMLGGIFYDSTKFGKSHSKLRKGSTIVDLSKPGYYKIVRAGVRVNGICSILTKFGLQKCFN</sequence>
<evidence type="ECO:0000256" key="4">
    <source>
        <dbReference type="ARBA" id="ARBA00007663"/>
    </source>
</evidence>
<dbReference type="SUPFAM" id="SSF55821">
    <property type="entry name" value="YrdC/RibB"/>
    <property type="match status" value="1"/>
</dbReference>
<dbReference type="GO" id="GO:0006450">
    <property type="term" value="P:regulation of translational fidelity"/>
    <property type="evidence" value="ECO:0007669"/>
    <property type="project" value="TreeGrafter"/>
</dbReference>
<keyword evidence="10" id="KW-0809">Transit peptide</keyword>
<dbReference type="FunFam" id="3.90.870.10:FF:000007">
    <property type="entry name" value="YrdC N6-threonylcarbamoyltransferase domain containing"/>
    <property type="match status" value="1"/>
</dbReference>
<dbReference type="PANTHER" id="PTHR17490:SF10">
    <property type="entry name" value="THREONYLCARBAMOYL-AMP SYNTHASE"/>
    <property type="match status" value="1"/>
</dbReference>
<gene>
    <name evidence="17" type="ORF">APICC_02163</name>
</gene>
<comment type="catalytic activity">
    <reaction evidence="13">
        <text>L-threonine + hydrogencarbonate + ATP = L-threonylcarbamoyladenylate + diphosphate + H2O</text>
        <dbReference type="Rhea" id="RHEA:36407"/>
        <dbReference type="ChEBI" id="CHEBI:15377"/>
        <dbReference type="ChEBI" id="CHEBI:17544"/>
        <dbReference type="ChEBI" id="CHEBI:30616"/>
        <dbReference type="ChEBI" id="CHEBI:33019"/>
        <dbReference type="ChEBI" id="CHEBI:57926"/>
        <dbReference type="ChEBI" id="CHEBI:73682"/>
        <dbReference type="EC" id="2.7.7.87"/>
    </reaction>
</comment>
<dbReference type="InterPro" id="IPR006070">
    <property type="entry name" value="Sua5-like_dom"/>
</dbReference>
<accession>A0A2A3EJB7</accession>
<keyword evidence="12" id="KW-0472">Membrane</keyword>
<evidence type="ECO:0000256" key="12">
    <source>
        <dbReference type="ARBA" id="ARBA00023136"/>
    </source>
</evidence>
<dbReference type="GO" id="GO:0005886">
    <property type="term" value="C:plasma membrane"/>
    <property type="evidence" value="ECO:0007669"/>
    <property type="project" value="UniProtKB-SubCell"/>
</dbReference>
<comment type="subunit">
    <text evidence="15">Interacts with RSC1A1.</text>
</comment>
<comment type="similarity">
    <text evidence="4">Belongs to the SUA5 family.</text>
</comment>
<evidence type="ECO:0000256" key="5">
    <source>
        <dbReference type="ARBA" id="ARBA00012584"/>
    </source>
</evidence>
<evidence type="ECO:0000256" key="13">
    <source>
        <dbReference type="ARBA" id="ARBA00048366"/>
    </source>
</evidence>
<evidence type="ECO:0000256" key="11">
    <source>
        <dbReference type="ARBA" id="ARBA00023128"/>
    </source>
</evidence>
<dbReference type="EC" id="2.7.7.87" evidence="5"/>
<evidence type="ECO:0000256" key="14">
    <source>
        <dbReference type="ARBA" id="ARBA00058524"/>
    </source>
</evidence>
<dbReference type="GO" id="GO:0003725">
    <property type="term" value="F:double-stranded RNA binding"/>
    <property type="evidence" value="ECO:0007669"/>
    <property type="project" value="InterPro"/>
</dbReference>
<feature type="domain" description="YrdC-like" evidence="16">
    <location>
        <begin position="36"/>
        <end position="226"/>
    </location>
</feature>
<evidence type="ECO:0000313" key="18">
    <source>
        <dbReference type="Proteomes" id="UP000242457"/>
    </source>
</evidence>
<dbReference type="AlphaFoldDB" id="A0A2A3EJB7"/>
<dbReference type="PROSITE" id="PS51163">
    <property type="entry name" value="YRDC"/>
    <property type="match status" value="1"/>
</dbReference>
<dbReference type="InterPro" id="IPR017945">
    <property type="entry name" value="DHBP_synth_RibB-like_a/b_dom"/>
</dbReference>
<dbReference type="OrthoDB" id="3648309at2759"/>
<evidence type="ECO:0000256" key="2">
    <source>
        <dbReference type="ARBA" id="ARBA00004202"/>
    </source>
</evidence>
<organism evidence="17 18">
    <name type="scientific">Apis cerana cerana</name>
    <name type="common">Oriental honeybee</name>
    <dbReference type="NCBI Taxonomy" id="94128"/>
    <lineage>
        <taxon>Eukaryota</taxon>
        <taxon>Metazoa</taxon>
        <taxon>Ecdysozoa</taxon>
        <taxon>Arthropoda</taxon>
        <taxon>Hexapoda</taxon>
        <taxon>Insecta</taxon>
        <taxon>Pterygota</taxon>
        <taxon>Neoptera</taxon>
        <taxon>Endopterygota</taxon>
        <taxon>Hymenoptera</taxon>
        <taxon>Apocrita</taxon>
        <taxon>Aculeata</taxon>
        <taxon>Apoidea</taxon>
        <taxon>Anthophila</taxon>
        <taxon>Apidae</taxon>
        <taxon>Apis</taxon>
    </lineage>
</organism>
<evidence type="ECO:0000256" key="6">
    <source>
        <dbReference type="ARBA" id="ARBA00015492"/>
    </source>
</evidence>
<evidence type="ECO:0000259" key="16">
    <source>
        <dbReference type="PROSITE" id="PS51163"/>
    </source>
</evidence>
<dbReference type="GO" id="GO:0061710">
    <property type="term" value="F:L-threonylcarbamoyladenylate synthase"/>
    <property type="evidence" value="ECO:0007669"/>
    <property type="project" value="UniProtKB-EC"/>
</dbReference>
<dbReference type="Pfam" id="PF01300">
    <property type="entry name" value="Sua5_yciO_yrdC"/>
    <property type="match status" value="1"/>
</dbReference>
<name>A0A2A3EJB7_APICC</name>
<proteinExistence type="inferred from homology"/>
<protein>
    <recommendedName>
        <fullName evidence="6">Threonylcarbamoyl-AMP synthase</fullName>
        <ecNumber evidence="5">2.7.7.87</ecNumber>
    </recommendedName>
</protein>
<evidence type="ECO:0000256" key="1">
    <source>
        <dbReference type="ARBA" id="ARBA00004173"/>
    </source>
</evidence>
<keyword evidence="11" id="KW-0496">Mitochondrion</keyword>
<keyword evidence="9" id="KW-0808">Transferase</keyword>
<dbReference type="EMBL" id="KZ288226">
    <property type="protein sequence ID" value="PBC31875.1"/>
    <property type="molecule type" value="Genomic_DNA"/>
</dbReference>
<reference evidence="17 18" key="1">
    <citation type="submission" date="2014-07" db="EMBL/GenBank/DDBJ databases">
        <title>Genomic and transcriptomic analysis on Apis cerana provide comprehensive insights into honey bee biology.</title>
        <authorList>
            <person name="Diao Q."/>
            <person name="Sun L."/>
            <person name="Zheng H."/>
            <person name="Zheng H."/>
            <person name="Xu S."/>
            <person name="Wang S."/>
            <person name="Zeng Z."/>
            <person name="Hu F."/>
            <person name="Su S."/>
            <person name="Wu J."/>
        </authorList>
    </citation>
    <scope>NUCLEOTIDE SEQUENCE [LARGE SCALE GENOMIC DNA]</scope>
    <source>
        <tissue evidence="17">Pupae without intestine</tissue>
    </source>
</reference>
<evidence type="ECO:0000256" key="8">
    <source>
        <dbReference type="ARBA" id="ARBA00022490"/>
    </source>
</evidence>
<dbReference type="InterPro" id="IPR050156">
    <property type="entry name" value="TC-AMP_synthase_SUA5"/>
</dbReference>
<comment type="subcellular location">
    <subcellularLocation>
        <location evidence="2">Cell membrane</location>
        <topology evidence="2">Peripheral membrane protein</topology>
    </subcellularLocation>
    <subcellularLocation>
        <location evidence="3">Cytoplasm</location>
    </subcellularLocation>
    <subcellularLocation>
        <location evidence="1">Mitochondrion</location>
    </subcellularLocation>
</comment>
<dbReference type="GO" id="GO:0005739">
    <property type="term" value="C:mitochondrion"/>
    <property type="evidence" value="ECO:0007669"/>
    <property type="project" value="UniProtKB-SubCell"/>
</dbReference>
<evidence type="ECO:0000256" key="15">
    <source>
        <dbReference type="ARBA" id="ARBA00063146"/>
    </source>
</evidence>
<evidence type="ECO:0000256" key="10">
    <source>
        <dbReference type="ARBA" id="ARBA00022946"/>
    </source>
</evidence>
<evidence type="ECO:0000313" key="17">
    <source>
        <dbReference type="EMBL" id="PBC31875.1"/>
    </source>
</evidence>
<dbReference type="STRING" id="94128.A0A2A3EJB7"/>
<dbReference type="Gene3D" id="3.90.870.10">
    <property type="entry name" value="DHBP synthase"/>
    <property type="match status" value="1"/>
</dbReference>
<comment type="function">
    <text evidence="14">Cytoplasmic and mitochondrial threonylcarbamoyl-AMP synthase required for the formation of a threonylcarbamoyl group on adenosine at position 37 (t(6)A37) in tRNAs that read codons beginning with adenine. Catalyzes the conversion of L-threonine, HCO(3)(-)/CO(2) and ATP to give threonylcarbamoyl-AMP (TC-AMP) as the acyladenylate intermediate, with the release of diphosphate. Participates in t(6)A37 formation in cytoplasmic and mitochondrial tRNAs. May regulate the activity of some transporters.</text>
</comment>
<evidence type="ECO:0000256" key="3">
    <source>
        <dbReference type="ARBA" id="ARBA00004496"/>
    </source>
</evidence>
<dbReference type="GO" id="GO:0000049">
    <property type="term" value="F:tRNA binding"/>
    <property type="evidence" value="ECO:0007669"/>
    <property type="project" value="TreeGrafter"/>
</dbReference>
<keyword evidence="7" id="KW-1003">Cell membrane</keyword>
<dbReference type="PANTHER" id="PTHR17490">
    <property type="entry name" value="SUA5"/>
    <property type="match status" value="1"/>
</dbReference>
<evidence type="ECO:0000256" key="7">
    <source>
        <dbReference type="ARBA" id="ARBA00022475"/>
    </source>
</evidence>
<evidence type="ECO:0000256" key="9">
    <source>
        <dbReference type="ARBA" id="ARBA00022679"/>
    </source>
</evidence>
<keyword evidence="8" id="KW-0963">Cytoplasm</keyword>
<dbReference type="Proteomes" id="UP000242457">
    <property type="component" value="Unassembled WGS sequence"/>
</dbReference>
<keyword evidence="18" id="KW-1185">Reference proteome</keyword>